<accession>A0A0W1AP78</accession>
<evidence type="ECO:0000313" key="2">
    <source>
        <dbReference type="Proteomes" id="UP000054729"/>
    </source>
</evidence>
<gene>
    <name evidence="1" type="ORF">Lwal_0040</name>
</gene>
<proteinExistence type="predicted"/>
<keyword evidence="2" id="KW-1185">Reference proteome</keyword>
<dbReference type="Proteomes" id="UP000054729">
    <property type="component" value="Unassembled WGS sequence"/>
</dbReference>
<protein>
    <submittedName>
        <fullName evidence="1">Dot/Icm T4SS effector</fullName>
    </submittedName>
</protein>
<evidence type="ECO:0000313" key="1">
    <source>
        <dbReference type="EMBL" id="KTD83132.1"/>
    </source>
</evidence>
<dbReference type="STRING" id="66969.Lwal_0040"/>
<dbReference type="PATRIC" id="fig|66969.6.peg.41"/>
<name>A0A0W1AP78_9GAMM</name>
<organism evidence="1 2">
    <name type="scientific">Legionella waltersii</name>
    <dbReference type="NCBI Taxonomy" id="66969"/>
    <lineage>
        <taxon>Bacteria</taxon>
        <taxon>Pseudomonadati</taxon>
        <taxon>Pseudomonadota</taxon>
        <taxon>Gammaproteobacteria</taxon>
        <taxon>Legionellales</taxon>
        <taxon>Legionellaceae</taxon>
        <taxon>Legionella</taxon>
    </lineage>
</organism>
<comment type="caution">
    <text evidence="1">The sequence shown here is derived from an EMBL/GenBank/DDBJ whole genome shotgun (WGS) entry which is preliminary data.</text>
</comment>
<dbReference type="EMBL" id="LNZB01000001">
    <property type="protein sequence ID" value="KTD83132.1"/>
    <property type="molecule type" value="Genomic_DNA"/>
</dbReference>
<sequence length="284" mass="32293">MFSKLTIFKGASSGKSLKQQANKSSFSTAKVHMGFKERVFKLTDKLFNMYNPVIGKEMFKHERTGVFMRVDGRDPSAFHKEGGLKPRVDQKRIEVLTFEDVINYQRFNLNPFGWGCCKSFSDLLAFINNNKSHADSRWIIVFYGTGTSLLDLKLRTGIESDGYDMETEYIVTRGVPFDNMVAATSPNSREKFMEGALVPNVMHNYNPSLPKVLRKEDISSGIHLLTWLLKHNSEEAFVRACTHLYKGKSEETINIMLEGDTVLFAAVKAALKTVDQQQEPRIKM</sequence>
<dbReference type="AlphaFoldDB" id="A0A0W1AP78"/>
<reference evidence="1 2" key="1">
    <citation type="submission" date="2015-11" db="EMBL/GenBank/DDBJ databases">
        <title>Genomic analysis of 38 Legionella species identifies large and diverse effector repertoires.</title>
        <authorList>
            <person name="Burstein D."/>
            <person name="Amaro F."/>
            <person name="Zusman T."/>
            <person name="Lifshitz Z."/>
            <person name="Cohen O."/>
            <person name="Gilbert J.A."/>
            <person name="Pupko T."/>
            <person name="Shuman H.A."/>
            <person name="Segal G."/>
        </authorList>
    </citation>
    <scope>NUCLEOTIDE SEQUENCE [LARGE SCALE GENOMIC DNA]</scope>
    <source>
        <strain evidence="1 2">ATCC 51914</strain>
    </source>
</reference>